<dbReference type="EMBL" id="CP056030">
    <property type="protein sequence ID" value="QKZ05542.1"/>
    <property type="molecule type" value="Genomic_DNA"/>
</dbReference>
<keyword evidence="2" id="KW-1185">Reference proteome</keyword>
<evidence type="ECO:0000313" key="1">
    <source>
        <dbReference type="EMBL" id="QKZ05542.1"/>
    </source>
</evidence>
<dbReference type="AlphaFoldDB" id="A0A7D5H4Q8"/>
<accession>A0A7D5H4Q8</accession>
<evidence type="ECO:0000313" key="2">
    <source>
        <dbReference type="Proteomes" id="UP000509568"/>
    </source>
</evidence>
<organism evidence="1 2">
    <name type="scientific">Pseudomonas eucalypticola</name>
    <dbReference type="NCBI Taxonomy" id="2599595"/>
    <lineage>
        <taxon>Bacteria</taxon>
        <taxon>Pseudomonadati</taxon>
        <taxon>Pseudomonadota</taxon>
        <taxon>Gammaproteobacteria</taxon>
        <taxon>Pseudomonadales</taxon>
        <taxon>Pseudomonadaceae</taxon>
        <taxon>Pseudomonas</taxon>
    </lineage>
</organism>
<dbReference type="RefSeq" id="WP_158158316.1">
    <property type="nucleotide sequence ID" value="NZ_CP056030.1"/>
</dbReference>
<name>A0A7D5H4Q8_9PSED</name>
<dbReference type="KEGG" id="pez:HWQ56_17770"/>
<reference evidence="1 2" key="1">
    <citation type="submission" date="2020-06" db="EMBL/GenBank/DDBJ databases">
        <title>Pseudomonas eucalypticola sp. nov., an endophyte of Eucalyptus dunnii leaves with biocontrol ability of eucalyptus leaf blight.</title>
        <authorList>
            <person name="Liu Y."/>
            <person name="Song Z."/>
            <person name="Zeng H."/>
            <person name="Lu M."/>
            <person name="Wang X."/>
            <person name="Lian X."/>
            <person name="Zhang Q."/>
        </authorList>
    </citation>
    <scope>NUCLEOTIDE SEQUENCE [LARGE SCALE GENOMIC DNA]</scope>
    <source>
        <strain evidence="1 2">NP-1</strain>
    </source>
</reference>
<sequence length="69" mass="7736">MNLPAFFLNAVVCTTAAHDNCMPPQFVWMAPKFLNDDARAQQCNARAQGLNKAQEDKTIFYRCDAQRGA</sequence>
<dbReference type="Proteomes" id="UP000509568">
    <property type="component" value="Chromosome"/>
</dbReference>
<gene>
    <name evidence="1" type="ORF">HWQ56_17770</name>
</gene>
<proteinExistence type="predicted"/>
<protein>
    <submittedName>
        <fullName evidence="1">Uncharacterized protein</fullName>
    </submittedName>
</protein>